<keyword evidence="2 4" id="KW-0378">Hydrolase</keyword>
<accession>A0A4U3L4Y1</accession>
<dbReference type="Gene3D" id="3.40.50.1000">
    <property type="entry name" value="HAD superfamily/HAD-like"/>
    <property type="match status" value="1"/>
</dbReference>
<dbReference type="SUPFAM" id="SSF56784">
    <property type="entry name" value="HAD-like"/>
    <property type="match status" value="1"/>
</dbReference>
<name>A0A4U3L4Y1_9BACT</name>
<keyword evidence="1" id="KW-0479">Metal-binding</keyword>
<dbReference type="SFLD" id="SFLDS00003">
    <property type="entry name" value="Haloacid_Dehalogenase"/>
    <property type="match status" value="1"/>
</dbReference>
<dbReference type="GO" id="GO:0046872">
    <property type="term" value="F:metal ion binding"/>
    <property type="evidence" value="ECO:0007669"/>
    <property type="project" value="UniProtKB-KW"/>
</dbReference>
<reference evidence="4 5" key="1">
    <citation type="submission" date="2019-05" db="EMBL/GenBank/DDBJ databases">
        <title>Panacibacter sp. strain 17mud1-8 Genome sequencing and assembly.</title>
        <authorList>
            <person name="Chhetri G."/>
        </authorList>
    </citation>
    <scope>NUCLEOTIDE SEQUENCE [LARGE SCALE GENOMIC DNA]</scope>
    <source>
        <strain evidence="4 5">17mud1-8</strain>
    </source>
</reference>
<gene>
    <name evidence="4" type="ORF">FC093_08695</name>
</gene>
<evidence type="ECO:0000256" key="1">
    <source>
        <dbReference type="ARBA" id="ARBA00022723"/>
    </source>
</evidence>
<dbReference type="Gene3D" id="1.10.150.520">
    <property type="match status" value="1"/>
</dbReference>
<dbReference type="PANTHER" id="PTHR46470">
    <property type="entry name" value="N-ACYLNEURAMINATE-9-PHOSPHATASE"/>
    <property type="match status" value="1"/>
</dbReference>
<sequence>MKKAIIFDLDNTIYGVPTIADGLFAPLFQYIKESGAHDDNFEAIKAEIMRKPFQVVAAMYHFSEALTKQGMELLSNISYKEPIQYFSDYEAARNITLEKYLVTTGFMQLQQSKIDGMNISKDFKEIHIIDPATSATTKKDVFAAIIQRHGYHINEVLVVGDDLHSEIKAAQDLGIDAIVYDKYNLQPDGMALPKINDFTQLMRFI</sequence>
<keyword evidence="3" id="KW-0460">Magnesium</keyword>
<dbReference type="Proteomes" id="UP000305848">
    <property type="component" value="Unassembled WGS sequence"/>
</dbReference>
<dbReference type="GO" id="GO:0016791">
    <property type="term" value="F:phosphatase activity"/>
    <property type="evidence" value="ECO:0007669"/>
    <property type="project" value="TreeGrafter"/>
</dbReference>
<dbReference type="Pfam" id="PF00702">
    <property type="entry name" value="Hydrolase"/>
    <property type="match status" value="1"/>
</dbReference>
<dbReference type="EMBL" id="SZQL01000005">
    <property type="protein sequence ID" value="TKK69384.1"/>
    <property type="molecule type" value="Genomic_DNA"/>
</dbReference>
<keyword evidence="5" id="KW-1185">Reference proteome</keyword>
<comment type="caution">
    <text evidence="4">The sequence shown here is derived from an EMBL/GenBank/DDBJ whole genome shotgun (WGS) entry which is preliminary data.</text>
</comment>
<dbReference type="SFLD" id="SFLDG01129">
    <property type="entry name" value="C1.5:_HAD__Beta-PGM__Phosphata"/>
    <property type="match status" value="1"/>
</dbReference>
<dbReference type="PANTHER" id="PTHR46470:SF2">
    <property type="entry name" value="GLYCERALDEHYDE 3-PHOSPHATE PHOSPHATASE"/>
    <property type="match status" value="1"/>
</dbReference>
<dbReference type="InterPro" id="IPR051400">
    <property type="entry name" value="HAD-like_hydrolase"/>
</dbReference>
<dbReference type="OrthoDB" id="7059729at2"/>
<proteinExistence type="predicted"/>
<evidence type="ECO:0000256" key="3">
    <source>
        <dbReference type="ARBA" id="ARBA00022842"/>
    </source>
</evidence>
<evidence type="ECO:0000256" key="2">
    <source>
        <dbReference type="ARBA" id="ARBA00022801"/>
    </source>
</evidence>
<dbReference type="InterPro" id="IPR023214">
    <property type="entry name" value="HAD_sf"/>
</dbReference>
<dbReference type="AlphaFoldDB" id="A0A4U3L4Y1"/>
<dbReference type="RefSeq" id="WP_137261380.1">
    <property type="nucleotide sequence ID" value="NZ_SZQL01000005.1"/>
</dbReference>
<evidence type="ECO:0000313" key="5">
    <source>
        <dbReference type="Proteomes" id="UP000305848"/>
    </source>
</evidence>
<protein>
    <submittedName>
        <fullName evidence="4">HAD family hydrolase</fullName>
    </submittedName>
</protein>
<organism evidence="4 5">
    <name type="scientific">Ilyomonas limi</name>
    <dbReference type="NCBI Taxonomy" id="2575867"/>
    <lineage>
        <taxon>Bacteria</taxon>
        <taxon>Pseudomonadati</taxon>
        <taxon>Bacteroidota</taxon>
        <taxon>Chitinophagia</taxon>
        <taxon>Chitinophagales</taxon>
        <taxon>Chitinophagaceae</taxon>
        <taxon>Ilyomonas</taxon>
    </lineage>
</organism>
<dbReference type="InterPro" id="IPR036412">
    <property type="entry name" value="HAD-like_sf"/>
</dbReference>
<evidence type="ECO:0000313" key="4">
    <source>
        <dbReference type="EMBL" id="TKK69384.1"/>
    </source>
</evidence>